<dbReference type="InterPro" id="IPR036249">
    <property type="entry name" value="Thioredoxin-like_sf"/>
</dbReference>
<reference evidence="7 8" key="1">
    <citation type="submission" date="2020-07" db="EMBL/GenBank/DDBJ databases">
        <title>Telomere length de novo assembly of all 7 chromosomes of the fungus, Metarhizium brunneum, using a novel assembly pipeline.</title>
        <authorList>
            <person name="Saud z."/>
            <person name="Kortsinoglou A."/>
            <person name="Kouvelis V.N."/>
            <person name="Butt T.M."/>
        </authorList>
    </citation>
    <scope>NUCLEOTIDE SEQUENCE [LARGE SCALE GENOMIC DNA]</scope>
    <source>
        <strain evidence="7 8">4556</strain>
    </source>
</reference>
<evidence type="ECO:0000313" key="8">
    <source>
        <dbReference type="Proteomes" id="UP000510686"/>
    </source>
</evidence>
<evidence type="ECO:0000259" key="6">
    <source>
        <dbReference type="Pfam" id="PF07976"/>
    </source>
</evidence>
<dbReference type="Pfam" id="PF01494">
    <property type="entry name" value="FAD_binding_3"/>
    <property type="match status" value="1"/>
</dbReference>
<dbReference type="Proteomes" id="UP000510686">
    <property type="component" value="Chromosome 3"/>
</dbReference>
<dbReference type="KEGG" id="mbrn:90967875"/>
<dbReference type="InterPro" id="IPR050641">
    <property type="entry name" value="RIFMO-like"/>
</dbReference>
<dbReference type="InterPro" id="IPR002938">
    <property type="entry name" value="FAD-bd"/>
</dbReference>
<name>A0A7D5UY87_9HYPO</name>
<evidence type="ECO:0000256" key="4">
    <source>
        <dbReference type="ARBA" id="ARBA00023002"/>
    </source>
</evidence>
<dbReference type="SUPFAM" id="SSF52833">
    <property type="entry name" value="Thioredoxin-like"/>
    <property type="match status" value="1"/>
</dbReference>
<proteinExistence type="inferred from homology"/>
<keyword evidence="2" id="KW-0285">Flavoprotein</keyword>
<feature type="domain" description="Phenol hydroxylase-like C-terminal dimerisation" evidence="6">
    <location>
        <begin position="77"/>
        <end position="274"/>
    </location>
</feature>
<dbReference type="EMBL" id="CP058934">
    <property type="protein sequence ID" value="QLI69915.1"/>
    <property type="molecule type" value="Genomic_DNA"/>
</dbReference>
<dbReference type="PANTHER" id="PTHR43004:SF13">
    <property type="entry name" value="FAD-BINDING DOMAIN-CONTAINING PROTEIN-RELATED"/>
    <property type="match status" value="1"/>
</dbReference>
<evidence type="ECO:0000259" key="5">
    <source>
        <dbReference type="Pfam" id="PF01494"/>
    </source>
</evidence>
<evidence type="ECO:0000256" key="3">
    <source>
        <dbReference type="ARBA" id="ARBA00022827"/>
    </source>
</evidence>
<dbReference type="AlphaFoldDB" id="A0A7D5UY87"/>
<feature type="domain" description="FAD-binding" evidence="5">
    <location>
        <begin position="1"/>
        <end position="41"/>
    </location>
</feature>
<dbReference type="GO" id="GO:0016709">
    <property type="term" value="F:oxidoreductase activity, acting on paired donors, with incorporation or reduction of molecular oxygen, NAD(P)H as one donor, and incorporation of one atom of oxygen"/>
    <property type="evidence" value="ECO:0007669"/>
    <property type="project" value="UniProtKB-ARBA"/>
</dbReference>
<dbReference type="Pfam" id="PF07976">
    <property type="entry name" value="Phe_hydrox_dim"/>
    <property type="match status" value="1"/>
</dbReference>
<keyword evidence="4" id="KW-0560">Oxidoreductase</keyword>
<protein>
    <submittedName>
        <fullName evidence="7">FAD-dependent monooxygenase terD</fullName>
    </submittedName>
</protein>
<dbReference type="Gene3D" id="3.40.30.20">
    <property type="match status" value="1"/>
</dbReference>
<sequence>MQDAYNLGWKVASVVLGVADPSILDTYQQERSPIAERLLSFDKNLYQHICSTSNRSDPYELGNVLEQENTSQSGLSVTYQINCLVTGTDSTQRGRCAGLASNLIVGGRLMDGLLVRHSDALSCNILSLLCGHGQWYILVFGANITDPVQESRLKHLSDFLWKRLLGTPSLNSSKEIRFGTFDIYLVYSTERQNIEFFDLPPIFYLFNEINGYDYGKVYADNVSYNGRGGHLHGQYGVSEQGCVVIVRPDQHVSFIGNPEDLESIDWFLSQFAKQAASRLCNHTCMI</sequence>
<accession>A0A7D5UY87</accession>
<dbReference type="PANTHER" id="PTHR43004">
    <property type="entry name" value="TRK SYSTEM POTASSIUM UPTAKE PROTEIN"/>
    <property type="match status" value="1"/>
</dbReference>
<dbReference type="Gene3D" id="3.50.50.60">
    <property type="entry name" value="FAD/NAD(P)-binding domain"/>
    <property type="match status" value="1"/>
</dbReference>
<evidence type="ECO:0000256" key="1">
    <source>
        <dbReference type="ARBA" id="ARBA00007801"/>
    </source>
</evidence>
<keyword evidence="7" id="KW-0503">Monooxygenase</keyword>
<dbReference type="InterPro" id="IPR012941">
    <property type="entry name" value="Phe_hydrox_C_dim_dom"/>
</dbReference>
<dbReference type="RefSeq" id="XP_065986898.1">
    <property type="nucleotide sequence ID" value="XM_066130827.1"/>
</dbReference>
<dbReference type="GO" id="GO:0071949">
    <property type="term" value="F:FAD binding"/>
    <property type="evidence" value="ECO:0007669"/>
    <property type="project" value="InterPro"/>
</dbReference>
<gene>
    <name evidence="7" type="primary">terD</name>
    <name evidence="7" type="ORF">G6M90_00g066450</name>
</gene>
<evidence type="ECO:0000313" key="7">
    <source>
        <dbReference type="EMBL" id="QLI69915.1"/>
    </source>
</evidence>
<organism evidence="7 8">
    <name type="scientific">Metarhizium brunneum</name>
    <dbReference type="NCBI Taxonomy" id="500148"/>
    <lineage>
        <taxon>Eukaryota</taxon>
        <taxon>Fungi</taxon>
        <taxon>Dikarya</taxon>
        <taxon>Ascomycota</taxon>
        <taxon>Pezizomycotina</taxon>
        <taxon>Sordariomycetes</taxon>
        <taxon>Hypocreomycetidae</taxon>
        <taxon>Hypocreales</taxon>
        <taxon>Clavicipitaceae</taxon>
        <taxon>Metarhizium</taxon>
    </lineage>
</organism>
<comment type="similarity">
    <text evidence="1">Belongs to the PheA/TfdB FAD monooxygenase family.</text>
</comment>
<dbReference type="GeneID" id="90967875"/>
<dbReference type="PRINTS" id="PR00420">
    <property type="entry name" value="RNGMNOXGNASE"/>
</dbReference>
<dbReference type="InterPro" id="IPR036188">
    <property type="entry name" value="FAD/NAD-bd_sf"/>
</dbReference>
<evidence type="ECO:0000256" key="2">
    <source>
        <dbReference type="ARBA" id="ARBA00022630"/>
    </source>
</evidence>
<keyword evidence="8" id="KW-1185">Reference proteome</keyword>
<dbReference type="OrthoDB" id="1716816at2759"/>
<keyword evidence="3" id="KW-0274">FAD</keyword>
<dbReference type="InterPro" id="IPR038220">
    <property type="entry name" value="PHOX_C_sf"/>
</dbReference>
<dbReference type="CDD" id="cd02979">
    <property type="entry name" value="PHOX_C"/>
    <property type="match status" value="1"/>
</dbReference>